<evidence type="ECO:0000256" key="3">
    <source>
        <dbReference type="ARBA" id="ARBA00001956"/>
    </source>
</evidence>
<dbReference type="InterPro" id="IPR003759">
    <property type="entry name" value="Cbl-bd_cap"/>
</dbReference>
<dbReference type="Pfam" id="PF02965">
    <property type="entry name" value="Met_synt_B12"/>
    <property type="match status" value="1"/>
</dbReference>
<dbReference type="Gene3D" id="3.10.196.10">
    <property type="entry name" value="Vitamin B12-dependent methionine synthase, activation domain"/>
    <property type="match status" value="1"/>
</dbReference>
<dbReference type="UniPathway" id="UPA00051">
    <property type="reaction ID" value="UER00081"/>
</dbReference>
<evidence type="ECO:0000256" key="16">
    <source>
        <dbReference type="ARBA" id="ARBA00023167"/>
    </source>
</evidence>
<dbReference type="InterPro" id="IPR050554">
    <property type="entry name" value="Met_Synthase/Corrinoid"/>
</dbReference>
<comment type="pathway">
    <text evidence="4 21">Amino-acid biosynthesis; L-methionine biosynthesis via de novo pathway; L-methionine from L-homocysteine (MetH route): step 1/1.</text>
</comment>
<comment type="cofactor">
    <cofactor evidence="2 21 24">
        <name>Zn(2+)</name>
        <dbReference type="ChEBI" id="CHEBI:29105"/>
    </cofactor>
</comment>
<reference evidence="30 31" key="1">
    <citation type="submission" date="2013-12" db="EMBL/GenBank/DDBJ databases">
        <title>Complete genome sequence of Rhizobium etli bv. mimosae IE4771.</title>
        <authorList>
            <person name="Bustos P."/>
            <person name="Santamaria R.I."/>
            <person name="Lozano L."/>
            <person name="Ormeno-Orrillo E."/>
            <person name="Rogel M.A."/>
            <person name="Romero D."/>
            <person name="Cevallos M.A."/>
            <person name="Martinez-Romero E."/>
            <person name="Gonzalez V."/>
        </authorList>
    </citation>
    <scope>NUCLEOTIDE SEQUENCE [LARGE SCALE GENOMIC DNA]</scope>
    <source>
        <strain evidence="30 31">IE4771</strain>
    </source>
</reference>
<dbReference type="SUPFAM" id="SSF82282">
    <property type="entry name" value="Homocysteine S-methyltransferase"/>
    <property type="match status" value="1"/>
</dbReference>
<evidence type="ECO:0000259" key="25">
    <source>
        <dbReference type="PROSITE" id="PS50970"/>
    </source>
</evidence>
<dbReference type="NCBIfam" id="NF007024">
    <property type="entry name" value="PRK09490.1"/>
    <property type="match status" value="1"/>
</dbReference>
<dbReference type="FunFam" id="3.20.20.20:FF:000002">
    <property type="entry name" value="Methionine synthase"/>
    <property type="match status" value="1"/>
</dbReference>
<evidence type="ECO:0000256" key="11">
    <source>
        <dbReference type="ARBA" id="ARBA00022679"/>
    </source>
</evidence>
<name>A0A060HZ87_RHIET</name>
<dbReference type="InterPro" id="IPR036594">
    <property type="entry name" value="Meth_synthase_dom"/>
</dbReference>
<dbReference type="InterPro" id="IPR003726">
    <property type="entry name" value="HCY_dom"/>
</dbReference>
<feature type="domain" description="Hcy-binding" evidence="25">
    <location>
        <begin position="19"/>
        <end position="338"/>
    </location>
</feature>
<dbReference type="Pfam" id="PF02574">
    <property type="entry name" value="S-methyl_trans"/>
    <property type="match status" value="1"/>
</dbReference>
<dbReference type="FunFam" id="3.40.50.280:FF:000001">
    <property type="entry name" value="Methionine synthase"/>
    <property type="match status" value="1"/>
</dbReference>
<dbReference type="SUPFAM" id="SSF52242">
    <property type="entry name" value="Cobalamin (vitamin B12)-binding domain"/>
    <property type="match status" value="1"/>
</dbReference>
<feature type="binding site" evidence="23">
    <location>
        <position position="821"/>
    </location>
    <ligand>
        <name>methylcob(III)alamin</name>
        <dbReference type="ChEBI" id="CHEBI:28115"/>
    </ligand>
</feature>
<keyword evidence="8 21" id="KW-0489">Methyltransferase</keyword>
<evidence type="ECO:0000256" key="24">
    <source>
        <dbReference type="PROSITE-ProRule" id="PRU00333"/>
    </source>
</evidence>
<dbReference type="InterPro" id="IPR006158">
    <property type="entry name" value="Cobalamin-bd"/>
</dbReference>
<dbReference type="Gene3D" id="1.10.288.10">
    <property type="entry name" value="Cobalamin-dependent Methionine Synthase, domain 2"/>
    <property type="match status" value="1"/>
</dbReference>
<evidence type="ECO:0000259" key="29">
    <source>
        <dbReference type="PROSITE" id="PS51337"/>
    </source>
</evidence>
<dbReference type="FunFam" id="3.20.20.330:FF:000001">
    <property type="entry name" value="Methionine synthase"/>
    <property type="match status" value="1"/>
</dbReference>
<dbReference type="InterPro" id="IPR004223">
    <property type="entry name" value="VitB12-dep_Met_synth_activ_dom"/>
</dbReference>
<feature type="binding site" evidence="22 24">
    <location>
        <position position="324"/>
    </location>
    <ligand>
        <name>Zn(2+)</name>
        <dbReference type="ChEBI" id="CHEBI:29105"/>
    </ligand>
</feature>
<dbReference type="EC" id="2.1.1.13" evidence="6 20"/>
<evidence type="ECO:0000256" key="8">
    <source>
        <dbReference type="ARBA" id="ARBA00022603"/>
    </source>
</evidence>
<dbReference type="SUPFAM" id="SSF51717">
    <property type="entry name" value="Dihydropteroate synthetase-like"/>
    <property type="match status" value="1"/>
</dbReference>
<dbReference type="Pfam" id="PF02310">
    <property type="entry name" value="B12-binding"/>
    <property type="match status" value="1"/>
</dbReference>
<dbReference type="GO" id="GO:0031419">
    <property type="term" value="F:cobalamin binding"/>
    <property type="evidence" value="ECO:0007669"/>
    <property type="project" value="UniProtKB-UniRule"/>
</dbReference>
<dbReference type="PIRSF" id="PIRSF000381">
    <property type="entry name" value="MetH"/>
    <property type="match status" value="1"/>
</dbReference>
<accession>A0A060HZ87</accession>
<keyword evidence="17 21" id="KW-0170">Cobalt</keyword>
<feature type="binding site" evidence="23">
    <location>
        <position position="878"/>
    </location>
    <ligand>
        <name>methylcob(III)alamin</name>
        <dbReference type="ChEBI" id="CHEBI:28115"/>
    </ligand>
</feature>
<dbReference type="CDD" id="cd02069">
    <property type="entry name" value="methionine_synthase_B12_BD"/>
    <property type="match status" value="1"/>
</dbReference>
<evidence type="ECO:0000313" key="30">
    <source>
        <dbReference type="EMBL" id="AIC28258.1"/>
    </source>
</evidence>
<keyword evidence="10 21" id="KW-0846">Cobalamin</keyword>
<evidence type="ECO:0000256" key="5">
    <source>
        <dbReference type="ARBA" id="ARBA00010398"/>
    </source>
</evidence>
<dbReference type="GO" id="GO:0008705">
    <property type="term" value="F:methionine synthase activity"/>
    <property type="evidence" value="ECO:0007669"/>
    <property type="project" value="UniProtKB-UniRule"/>
</dbReference>
<dbReference type="SMART" id="SM01018">
    <property type="entry name" value="B12-binding_2"/>
    <property type="match status" value="1"/>
</dbReference>
<evidence type="ECO:0000256" key="12">
    <source>
        <dbReference type="ARBA" id="ARBA00022691"/>
    </source>
</evidence>
<dbReference type="GO" id="GO:0008270">
    <property type="term" value="F:zinc ion binding"/>
    <property type="evidence" value="ECO:0007669"/>
    <property type="project" value="UniProtKB-UniRule"/>
</dbReference>
<evidence type="ECO:0000256" key="15">
    <source>
        <dbReference type="ARBA" id="ARBA00022833"/>
    </source>
</evidence>
<proteinExistence type="inferred from homology"/>
<protein>
    <recommendedName>
        <fullName evidence="7 20">Methionine synthase</fullName>
        <ecNumber evidence="6 20">2.1.1.13</ecNumber>
    </recommendedName>
    <alternativeName>
        <fullName evidence="19 21">5-methyltetrahydrofolate--homocysteine methyltransferase</fullName>
    </alternativeName>
</protein>
<comment type="cofactor">
    <cofactor evidence="3 21 22">
        <name>methylcob(III)alamin</name>
        <dbReference type="ChEBI" id="CHEBI:28115"/>
    </cofactor>
</comment>
<dbReference type="GO" id="GO:0005829">
    <property type="term" value="C:cytosol"/>
    <property type="evidence" value="ECO:0007669"/>
    <property type="project" value="TreeGrafter"/>
</dbReference>
<feature type="domain" description="AdoMet activation" evidence="27">
    <location>
        <begin position="915"/>
        <end position="1247"/>
    </location>
</feature>
<dbReference type="Gene3D" id="3.40.50.280">
    <property type="entry name" value="Cobalamin-binding domain"/>
    <property type="match status" value="1"/>
</dbReference>
<comment type="similarity">
    <text evidence="5">Belongs to the vitamin-B12 dependent methionine synthase family.</text>
</comment>
<feature type="binding site" evidence="23">
    <location>
        <begin position="773"/>
        <end position="777"/>
    </location>
    <ligand>
        <name>methylcob(III)alamin</name>
        <dbReference type="ChEBI" id="CHEBI:28115"/>
    </ligand>
</feature>
<evidence type="ECO:0000313" key="31">
    <source>
        <dbReference type="Proteomes" id="UP000027180"/>
    </source>
</evidence>
<keyword evidence="14" id="KW-0677">Repeat</keyword>
<gene>
    <name evidence="30" type="primary">metH</name>
    <name evidence="30" type="ORF">IE4771_CH03170</name>
</gene>
<sequence length="1257" mass="138820">MFDNLFGPETGKRDGNEVLAALRKAASERILVLDGAMGTQIQGLGYDEDQFRGTRFIGCACHQKGNNDLLILTQPDAIEEIHYRYAKAGADILETNTFSSTRIAQADYAMENAVYDLNKEGAEIVRRAALRAEREDGRRRFVAGAIGPTNRTASISPDVNNPGFRAVTFDDLREAYGEQIDGLIDGGADIILIETIFDTLNAKAAIFACEERFEAKGVRLPVMISGTITDLSGRTLSGQTPSAFWNSVRHANPFTIGLNCALGANAMRPHLQELSGVADTFICAYPNAGLPNEFGQYDETPELMAAQIDSFAREGLVNIVGGCCGSTPEHIRAIAETVAKYKPRPIPAHRPFMSLSGLEPFELTKDIPFVNVGERTNVTGSAKFRKLITNADYTAALDVARDQVENGAQVIDINMDEGLIDSEKAMVEFLNLIAAEPDIARVPVMIDSSKFSIIEAGLKRVQGKAIVNSISLKEGEENFLAQARLLHNYGAAVVVMAFDETGQADNYERKVEICTRAYKLLTEKIGFPPEDIIFDPNIFAVATGIEEHNNYGVDFIEATRTIRERMPLVHISGGVSNLSFSFRGNEPVREAMHAVFLYHAIQAGMDMGIVNAGQLAVYDNIDPELREACEDVVLNRRPDGTERLLEVAERFRGAGAREGRVQDLSWREWSVEKRLEHALVNGITEYIEADTEEARQLAARPLHVIEGPLMAGMNVVGDLFGSGKMFLPQVVKSARVMKQAVAVLLPYMEEEKRLNGGEERRSAGKILMATVKGDVHDIGKNIVGVVLACNNYEIVDLGVMVPATKILETAIAEKVDVIGLSGLITPSLDEMVHVAAEMERQGFEIPLLIGGATTSRVHTAVKIHPGYNKGQAIYVTDASRAVGVVSALLSPETRQGYVDDTRAEYAKVAAAHARSEAEKVRLPLPRARENAHKIDWSAYQPTKPQFFGTRVFEDYDLADLAKYIDWTPFFQTWELRGRFPAILEDEKQGEAARALWADAQAMLKKIIDEKWFRPRAVIGFWPAGAVGDDIRLFTDESRSQELATFYTLRQQLSKRDGRANVALSDFVAPVTSGVQDYVGGFVVTAGIEEIAIAERFERANDDYSSILVKALADRFAEAFAERMHEQVRREYWGYARDEHLSNEDLIGEAYAGIRPAPGYPAQPDHTEKKTLFKLLDAERTAGVKLTESYAMWPGSSVSGLYIGHPDSYYFGVAKVERDQVEDYAKRKGMEVSEVERWLGPVLNYVPRKADEEIEDAA</sequence>
<dbReference type="Pfam" id="PF02607">
    <property type="entry name" value="B12-binding_2"/>
    <property type="match status" value="1"/>
</dbReference>
<comment type="function">
    <text evidence="18 21">Catalyzes the transfer of a methyl group from methyl-cobalamin to homocysteine, yielding enzyme-bound cob(I)alamin and methionine. Subsequently, remethylates the cofactor using methyltetrahydrofolate.</text>
</comment>
<evidence type="ECO:0000256" key="4">
    <source>
        <dbReference type="ARBA" id="ARBA00005178"/>
    </source>
</evidence>
<dbReference type="InterPro" id="IPR036724">
    <property type="entry name" value="Cobalamin-bd_sf"/>
</dbReference>
<evidence type="ECO:0000256" key="17">
    <source>
        <dbReference type="ARBA" id="ARBA00023285"/>
    </source>
</evidence>
<evidence type="ECO:0000256" key="7">
    <source>
        <dbReference type="ARBA" id="ARBA00013998"/>
    </source>
</evidence>
<evidence type="ECO:0000256" key="2">
    <source>
        <dbReference type="ARBA" id="ARBA00001947"/>
    </source>
</evidence>
<dbReference type="SUPFAM" id="SSF47644">
    <property type="entry name" value="Methionine synthase domain"/>
    <property type="match status" value="1"/>
</dbReference>
<evidence type="ECO:0000256" key="21">
    <source>
        <dbReference type="PIRNR" id="PIRNR000381"/>
    </source>
</evidence>
<dbReference type="PROSITE" id="PS50972">
    <property type="entry name" value="PTERIN_BINDING"/>
    <property type="match status" value="1"/>
</dbReference>
<evidence type="ECO:0000256" key="19">
    <source>
        <dbReference type="ARBA" id="ARBA00031040"/>
    </source>
</evidence>
<dbReference type="PANTHER" id="PTHR45833:SF1">
    <property type="entry name" value="METHIONINE SYNTHASE"/>
    <property type="match status" value="1"/>
</dbReference>
<comment type="catalytic activity">
    <reaction evidence="1 21">
        <text>(6S)-5-methyl-5,6,7,8-tetrahydrofolate + L-homocysteine = (6S)-5,6,7,8-tetrahydrofolate + L-methionine</text>
        <dbReference type="Rhea" id="RHEA:11172"/>
        <dbReference type="ChEBI" id="CHEBI:18608"/>
        <dbReference type="ChEBI" id="CHEBI:57453"/>
        <dbReference type="ChEBI" id="CHEBI:57844"/>
        <dbReference type="ChEBI" id="CHEBI:58199"/>
        <dbReference type="EC" id="2.1.1.13"/>
    </reaction>
</comment>
<dbReference type="Proteomes" id="UP000027180">
    <property type="component" value="Chromosome"/>
</dbReference>
<feature type="domain" description="Pterin-binding" evidence="26">
    <location>
        <begin position="369"/>
        <end position="630"/>
    </location>
</feature>
<dbReference type="SUPFAM" id="SSF56507">
    <property type="entry name" value="Methionine synthase activation domain-like"/>
    <property type="match status" value="1"/>
</dbReference>
<dbReference type="PROSITE" id="PS51337">
    <property type="entry name" value="B12_BINDING_NTER"/>
    <property type="match status" value="1"/>
</dbReference>
<dbReference type="GO" id="GO:0032259">
    <property type="term" value="P:methylation"/>
    <property type="evidence" value="ECO:0007669"/>
    <property type="project" value="UniProtKB-KW"/>
</dbReference>
<evidence type="ECO:0000256" key="20">
    <source>
        <dbReference type="NCBIfam" id="TIGR02082"/>
    </source>
</evidence>
<evidence type="ECO:0000256" key="9">
    <source>
        <dbReference type="ARBA" id="ARBA00022605"/>
    </source>
</evidence>
<keyword evidence="15 21" id="KW-0862">Zinc</keyword>
<evidence type="ECO:0000256" key="13">
    <source>
        <dbReference type="ARBA" id="ARBA00022723"/>
    </source>
</evidence>
<dbReference type="InterPro" id="IPR011005">
    <property type="entry name" value="Dihydropteroate_synth-like_sf"/>
</dbReference>
<dbReference type="PROSITE" id="PS51332">
    <property type="entry name" value="B12_BINDING"/>
    <property type="match status" value="1"/>
</dbReference>
<comment type="domain">
    <text evidence="21">Modular enzyme with four functionally distinct domains. The isolated Hcy-binding domain catalyzes methyl transfer from free methylcobalamin to homocysteine. The Hcy-binding domain in association with the pterin-binding domain catalyzes the methylation of cob(I)alamin by methyltetrahydrofolate and the methylation of homocysteine. The B12-binding domain binds the cofactor. The AdoMet activation domain binds S-adenosyl-L-methionine. Under aerobic conditions cob(I)alamin can be converted to inactive cob(II)alamin. Reductive methylation by S-adenosyl-L-methionine and flavodoxin regenerates methylcobalamin.</text>
</comment>
<evidence type="ECO:0000259" key="27">
    <source>
        <dbReference type="PROSITE" id="PS50974"/>
    </source>
</evidence>
<evidence type="ECO:0000256" key="6">
    <source>
        <dbReference type="ARBA" id="ARBA00012032"/>
    </source>
</evidence>
<evidence type="ECO:0000256" key="1">
    <source>
        <dbReference type="ARBA" id="ARBA00001700"/>
    </source>
</evidence>
<dbReference type="InterPro" id="IPR037010">
    <property type="entry name" value="VitB12-dep_Met_synth_activ_sf"/>
</dbReference>
<dbReference type="GO" id="GO:0046653">
    <property type="term" value="P:tetrahydrofolate metabolic process"/>
    <property type="evidence" value="ECO:0007669"/>
    <property type="project" value="TreeGrafter"/>
</dbReference>
<dbReference type="RefSeq" id="WP_038690220.1">
    <property type="nucleotide sequence ID" value="NZ_CP006986.1"/>
</dbReference>
<dbReference type="CDD" id="cd00740">
    <property type="entry name" value="MeTr"/>
    <property type="match status" value="1"/>
</dbReference>
<organism evidence="30 31">
    <name type="scientific">Rhizobium etli bv. mimosae str. IE4771</name>
    <dbReference type="NCBI Taxonomy" id="1432050"/>
    <lineage>
        <taxon>Bacteria</taxon>
        <taxon>Pseudomonadati</taxon>
        <taxon>Pseudomonadota</taxon>
        <taxon>Alphaproteobacteria</taxon>
        <taxon>Hyphomicrobiales</taxon>
        <taxon>Rhizobiaceae</taxon>
        <taxon>Rhizobium/Agrobacterium group</taxon>
        <taxon>Rhizobium</taxon>
    </lineage>
</organism>
<dbReference type="GO" id="GO:0050667">
    <property type="term" value="P:homocysteine metabolic process"/>
    <property type="evidence" value="ECO:0007669"/>
    <property type="project" value="TreeGrafter"/>
</dbReference>
<keyword evidence="13 21" id="KW-0479">Metal-binding</keyword>
<evidence type="ECO:0000259" key="28">
    <source>
        <dbReference type="PROSITE" id="PS51332"/>
    </source>
</evidence>
<keyword evidence="11 21" id="KW-0808">Transferase</keyword>
<evidence type="ECO:0000256" key="10">
    <source>
        <dbReference type="ARBA" id="ARBA00022628"/>
    </source>
</evidence>
<dbReference type="PROSITE" id="PS50970">
    <property type="entry name" value="HCY"/>
    <property type="match status" value="1"/>
</dbReference>
<evidence type="ECO:0000256" key="18">
    <source>
        <dbReference type="ARBA" id="ARBA00025552"/>
    </source>
</evidence>
<dbReference type="Gene3D" id="3.20.20.20">
    <property type="entry name" value="Dihydropteroate synthase-like"/>
    <property type="match status" value="1"/>
</dbReference>
<keyword evidence="9 21" id="KW-0028">Amino-acid biosynthesis</keyword>
<dbReference type="AlphaFoldDB" id="A0A060HZ87"/>
<evidence type="ECO:0000259" key="26">
    <source>
        <dbReference type="PROSITE" id="PS50972"/>
    </source>
</evidence>
<keyword evidence="16 21" id="KW-0486">Methionine biosynthesis</keyword>
<feature type="binding site" evidence="23">
    <location>
        <position position="1154"/>
    </location>
    <ligand>
        <name>S-adenosyl-L-methionine</name>
        <dbReference type="ChEBI" id="CHEBI:59789"/>
    </ligand>
</feature>
<dbReference type="Pfam" id="PF00809">
    <property type="entry name" value="Pterin_bind"/>
    <property type="match status" value="1"/>
</dbReference>
<feature type="binding site" evidence="23">
    <location>
        <position position="825"/>
    </location>
    <ligand>
        <name>methylcob(III)alamin</name>
        <dbReference type="ChEBI" id="CHEBI:28115"/>
    </ligand>
</feature>
<dbReference type="InterPro" id="IPR033706">
    <property type="entry name" value="Met_synthase_B12-bd"/>
</dbReference>
<dbReference type="NCBIfam" id="TIGR02082">
    <property type="entry name" value="metH"/>
    <property type="match status" value="1"/>
</dbReference>
<evidence type="ECO:0000256" key="22">
    <source>
        <dbReference type="PIRSR" id="PIRSR000381-1"/>
    </source>
</evidence>
<dbReference type="PANTHER" id="PTHR45833">
    <property type="entry name" value="METHIONINE SYNTHASE"/>
    <property type="match status" value="1"/>
</dbReference>
<evidence type="ECO:0000256" key="23">
    <source>
        <dbReference type="PIRSR" id="PIRSR000381-2"/>
    </source>
</evidence>
<feature type="domain" description="B12-binding" evidence="28">
    <location>
        <begin position="763"/>
        <end position="899"/>
    </location>
</feature>
<feature type="domain" description="B12-binding N-terminal" evidence="29">
    <location>
        <begin position="662"/>
        <end position="756"/>
    </location>
</feature>
<dbReference type="Gene3D" id="3.20.20.330">
    <property type="entry name" value="Homocysteine-binding-like domain"/>
    <property type="match status" value="1"/>
</dbReference>
<dbReference type="EMBL" id="CP006986">
    <property type="protein sequence ID" value="AIC28258.1"/>
    <property type="molecule type" value="Genomic_DNA"/>
</dbReference>
<feature type="binding site" evidence="22 24">
    <location>
        <position position="323"/>
    </location>
    <ligand>
        <name>Zn(2+)</name>
        <dbReference type="ChEBI" id="CHEBI:29105"/>
    </ligand>
</feature>
<feature type="binding site" evidence="23">
    <location>
        <position position="965"/>
    </location>
    <ligand>
        <name>S-adenosyl-L-methionine</name>
        <dbReference type="ChEBI" id="CHEBI:59789"/>
    </ligand>
</feature>
<dbReference type="PROSITE" id="PS50974">
    <property type="entry name" value="ADOMET_ACTIVATION"/>
    <property type="match status" value="1"/>
</dbReference>
<dbReference type="InterPro" id="IPR011822">
    <property type="entry name" value="MetH"/>
</dbReference>
<dbReference type="Gene3D" id="1.10.1240.10">
    <property type="entry name" value="Methionine synthase domain"/>
    <property type="match status" value="1"/>
</dbReference>
<dbReference type="InterPro" id="IPR000489">
    <property type="entry name" value="Pterin-binding_dom"/>
</dbReference>
<feature type="binding site" evidence="23">
    <location>
        <begin position="1209"/>
        <end position="1210"/>
    </location>
    <ligand>
        <name>S-adenosyl-L-methionine</name>
        <dbReference type="ChEBI" id="CHEBI:59789"/>
    </ligand>
</feature>
<dbReference type="FunFam" id="1.10.1240.10:FF:000001">
    <property type="entry name" value="Methionine synthase"/>
    <property type="match status" value="1"/>
</dbReference>
<dbReference type="OrthoDB" id="9803687at2"/>
<keyword evidence="12 21" id="KW-0949">S-adenosyl-L-methionine</keyword>
<dbReference type="KEGG" id="rei:IE4771_CH03170"/>
<dbReference type="InterPro" id="IPR036589">
    <property type="entry name" value="HCY_dom_sf"/>
</dbReference>
<feature type="binding site" description="axial binding residue" evidence="22">
    <location>
        <position position="776"/>
    </location>
    <ligand>
        <name>methylcob(III)alamin</name>
        <dbReference type="ChEBI" id="CHEBI:28115"/>
    </ligand>
    <ligandPart>
        <name>Co</name>
        <dbReference type="ChEBI" id="CHEBI:27638"/>
    </ligandPart>
</feature>
<feature type="binding site" evidence="23">
    <location>
        <position position="706"/>
    </location>
    <ligand>
        <name>methylcob(III)alamin</name>
        <dbReference type="ChEBI" id="CHEBI:28115"/>
    </ligand>
</feature>
<dbReference type="HOGENOM" id="CLU_004914_2_0_5"/>
<feature type="binding site" evidence="22 24">
    <location>
        <position position="260"/>
    </location>
    <ligand>
        <name>Zn(2+)</name>
        <dbReference type="ChEBI" id="CHEBI:29105"/>
    </ligand>
</feature>
<evidence type="ECO:0000256" key="14">
    <source>
        <dbReference type="ARBA" id="ARBA00022737"/>
    </source>
</evidence>